<comment type="caution">
    <text evidence="1">The sequence shown here is derived from an EMBL/GenBank/DDBJ whole genome shotgun (WGS) entry which is preliminary data.</text>
</comment>
<dbReference type="Gene3D" id="3.30.2020.40">
    <property type="entry name" value="Uncharacterised protein PF10387, DUF2442"/>
    <property type="match status" value="1"/>
</dbReference>
<dbReference type="EMBL" id="LWDL01000031">
    <property type="protein sequence ID" value="OQW49446.1"/>
    <property type="molecule type" value="Genomic_DNA"/>
</dbReference>
<reference evidence="1 2" key="1">
    <citation type="journal article" date="2017" name="Water Res.">
        <title>Comammox in drinking water systems.</title>
        <authorList>
            <person name="Wang Y."/>
            <person name="Ma L."/>
            <person name="Mao Y."/>
            <person name="Jiang X."/>
            <person name="Xia Y."/>
            <person name="Yu K."/>
            <person name="Li B."/>
            <person name="Zhang T."/>
        </authorList>
    </citation>
    <scope>NUCLEOTIDE SEQUENCE [LARGE SCALE GENOMIC DNA]</scope>
    <source>
        <strain evidence="1">SG_bin8</strain>
    </source>
</reference>
<gene>
    <name evidence="1" type="ORF">A4S15_01510</name>
</gene>
<dbReference type="Proteomes" id="UP000192872">
    <property type="component" value="Unassembled WGS sequence"/>
</dbReference>
<evidence type="ECO:0008006" key="3">
    <source>
        <dbReference type="Google" id="ProtNLM"/>
    </source>
</evidence>
<dbReference type="AlphaFoldDB" id="A0A1W9HPU7"/>
<accession>A0A1W9HPU7</accession>
<name>A0A1W9HPU7_9HYPH</name>
<dbReference type="Pfam" id="PF10387">
    <property type="entry name" value="DUF2442"/>
    <property type="match status" value="1"/>
</dbReference>
<dbReference type="InterPro" id="IPR018841">
    <property type="entry name" value="DUF2442"/>
</dbReference>
<dbReference type="RefSeq" id="WP_376802549.1">
    <property type="nucleotide sequence ID" value="NZ_DBNB01000019.1"/>
</dbReference>
<proteinExistence type="predicted"/>
<dbReference type="STRING" id="1827387.A4S15_01510"/>
<sequence length="91" mass="9952">MTVLQIEIEDTRPVAAHCDSQHLHVTLADGRSLSAPLWWYPRLAKANEAARASIEFQPMGLHWPDIDEDISIASILRGQKAPGAIEPGQAA</sequence>
<evidence type="ECO:0000313" key="1">
    <source>
        <dbReference type="EMBL" id="OQW49446.1"/>
    </source>
</evidence>
<protein>
    <recommendedName>
        <fullName evidence="3">DUF2442 domain-containing protein</fullName>
    </recommendedName>
</protein>
<evidence type="ECO:0000313" key="2">
    <source>
        <dbReference type="Proteomes" id="UP000192872"/>
    </source>
</evidence>
<organism evidence="1 2">
    <name type="scientific">Candidatus Raskinella chloraquaticus</name>
    <dbReference type="NCBI Taxonomy" id="1951219"/>
    <lineage>
        <taxon>Bacteria</taxon>
        <taxon>Pseudomonadati</taxon>
        <taxon>Pseudomonadota</taxon>
        <taxon>Alphaproteobacteria</taxon>
        <taxon>Hyphomicrobiales</taxon>
        <taxon>Phreatobacteraceae</taxon>
        <taxon>Candidatus Raskinella</taxon>
    </lineage>
</organism>